<accession>A0A8D2KZF2</accession>
<dbReference type="PANTHER" id="PTHR36679">
    <property type="entry name" value="NEUROPEPTIDE S"/>
    <property type="match status" value="1"/>
</dbReference>
<dbReference type="Pfam" id="PF14993">
    <property type="entry name" value="Neuropeptide_S"/>
    <property type="match status" value="1"/>
</dbReference>
<dbReference type="GO" id="GO:0051968">
    <property type="term" value="P:positive regulation of synaptic transmission, glutamatergic"/>
    <property type="evidence" value="ECO:0007669"/>
    <property type="project" value="TreeGrafter"/>
</dbReference>
<sequence>YIENGLLLSTSSTKSSILPGKSSYPCNNPFYLYCQLSGKSDYCLLLLNSCQAQVDGSKELALLKPFLEKTYMKRSFRNGVGSGIKKVSFRRAKA</sequence>
<dbReference type="GO" id="GO:0032230">
    <property type="term" value="P:positive regulation of synaptic transmission, GABAergic"/>
    <property type="evidence" value="ECO:0007669"/>
    <property type="project" value="TreeGrafter"/>
</dbReference>
<dbReference type="InterPro" id="IPR028138">
    <property type="entry name" value="Neuropeptide_S"/>
</dbReference>
<dbReference type="GO" id="GO:0045760">
    <property type="term" value="P:positive regulation of action potential"/>
    <property type="evidence" value="ECO:0007669"/>
    <property type="project" value="TreeGrafter"/>
</dbReference>
<dbReference type="AlphaFoldDB" id="A0A8D2KZF2"/>
<proteinExistence type="predicted"/>
<reference evidence="1" key="1">
    <citation type="submission" date="2025-08" db="UniProtKB">
        <authorList>
            <consortium name="Ensembl"/>
        </authorList>
    </citation>
    <scope>IDENTIFICATION</scope>
</reference>
<evidence type="ECO:0000313" key="1">
    <source>
        <dbReference type="Ensembl" id="ENSVKKP00000014477.1"/>
    </source>
</evidence>
<dbReference type="Proteomes" id="UP000694545">
    <property type="component" value="Unplaced"/>
</dbReference>
<keyword evidence="2" id="KW-1185">Reference proteome</keyword>
<reference evidence="1" key="2">
    <citation type="submission" date="2025-09" db="UniProtKB">
        <authorList>
            <consortium name="Ensembl"/>
        </authorList>
    </citation>
    <scope>IDENTIFICATION</scope>
</reference>
<dbReference type="Ensembl" id="ENSVKKT00000014829.1">
    <property type="protein sequence ID" value="ENSVKKP00000014477.1"/>
    <property type="gene ID" value="ENSVKKG00000009958.1"/>
</dbReference>
<dbReference type="PANTHER" id="PTHR36679:SF1">
    <property type="entry name" value="NEUROPEPTIDE S"/>
    <property type="match status" value="1"/>
</dbReference>
<dbReference type="GO" id="GO:0005576">
    <property type="term" value="C:extracellular region"/>
    <property type="evidence" value="ECO:0007669"/>
    <property type="project" value="InterPro"/>
</dbReference>
<name>A0A8D2KZF2_VARKO</name>
<protein>
    <submittedName>
        <fullName evidence="1">Neuropeptide S</fullName>
    </submittedName>
</protein>
<evidence type="ECO:0000313" key="2">
    <source>
        <dbReference type="Proteomes" id="UP000694545"/>
    </source>
</evidence>
<organism evidence="1 2">
    <name type="scientific">Varanus komodoensis</name>
    <name type="common">Komodo dragon</name>
    <dbReference type="NCBI Taxonomy" id="61221"/>
    <lineage>
        <taxon>Eukaryota</taxon>
        <taxon>Metazoa</taxon>
        <taxon>Chordata</taxon>
        <taxon>Craniata</taxon>
        <taxon>Vertebrata</taxon>
        <taxon>Euteleostomi</taxon>
        <taxon>Lepidosauria</taxon>
        <taxon>Squamata</taxon>
        <taxon>Bifurcata</taxon>
        <taxon>Unidentata</taxon>
        <taxon>Episquamata</taxon>
        <taxon>Toxicofera</taxon>
        <taxon>Anguimorpha</taxon>
        <taxon>Paleoanguimorpha</taxon>
        <taxon>Varanoidea</taxon>
        <taxon>Varanidae</taxon>
        <taxon>Varanus</taxon>
    </lineage>
</organism>
<dbReference type="GO" id="GO:0007218">
    <property type="term" value="P:neuropeptide signaling pathway"/>
    <property type="evidence" value="ECO:0007669"/>
    <property type="project" value="InterPro"/>
</dbReference>